<gene>
    <name evidence="2" type="ORF">SISNIDRAFT_471787</name>
</gene>
<feature type="region of interest" description="Disordered" evidence="1">
    <location>
        <begin position="1"/>
        <end position="25"/>
    </location>
</feature>
<reference evidence="2 3" key="1">
    <citation type="journal article" date="2016" name="Mol. Biol. Evol.">
        <title>Comparative Genomics of Early-Diverging Mushroom-Forming Fungi Provides Insights into the Origins of Lignocellulose Decay Capabilities.</title>
        <authorList>
            <person name="Nagy L.G."/>
            <person name="Riley R."/>
            <person name="Tritt A."/>
            <person name="Adam C."/>
            <person name="Daum C."/>
            <person name="Floudas D."/>
            <person name="Sun H."/>
            <person name="Yadav J.S."/>
            <person name="Pangilinan J."/>
            <person name="Larsson K.H."/>
            <person name="Matsuura K."/>
            <person name="Barry K."/>
            <person name="Labutti K."/>
            <person name="Kuo R."/>
            <person name="Ohm R.A."/>
            <person name="Bhattacharya S.S."/>
            <person name="Shirouzu T."/>
            <person name="Yoshinaga Y."/>
            <person name="Martin F.M."/>
            <person name="Grigoriev I.V."/>
            <person name="Hibbett D.S."/>
        </authorList>
    </citation>
    <scope>NUCLEOTIDE SEQUENCE [LARGE SCALE GENOMIC DNA]</scope>
    <source>
        <strain evidence="2 3">HHB9708</strain>
    </source>
</reference>
<organism evidence="2 3">
    <name type="scientific">Sistotremastrum niveocremeum HHB9708</name>
    <dbReference type="NCBI Taxonomy" id="1314777"/>
    <lineage>
        <taxon>Eukaryota</taxon>
        <taxon>Fungi</taxon>
        <taxon>Dikarya</taxon>
        <taxon>Basidiomycota</taxon>
        <taxon>Agaricomycotina</taxon>
        <taxon>Agaricomycetes</taxon>
        <taxon>Sistotremastrales</taxon>
        <taxon>Sistotremastraceae</taxon>
        <taxon>Sertulicium</taxon>
        <taxon>Sertulicium niveocremeum</taxon>
    </lineage>
</organism>
<dbReference type="Proteomes" id="UP000076722">
    <property type="component" value="Unassembled WGS sequence"/>
</dbReference>
<feature type="region of interest" description="Disordered" evidence="1">
    <location>
        <begin position="114"/>
        <end position="150"/>
    </location>
</feature>
<evidence type="ECO:0000256" key="1">
    <source>
        <dbReference type="SAM" id="MobiDB-lite"/>
    </source>
</evidence>
<evidence type="ECO:0000313" key="2">
    <source>
        <dbReference type="EMBL" id="KZS86444.1"/>
    </source>
</evidence>
<name>A0A164M7M2_9AGAM</name>
<feature type="non-terminal residue" evidence="2">
    <location>
        <position position="257"/>
    </location>
</feature>
<proteinExistence type="predicted"/>
<accession>A0A164M7M2</accession>
<evidence type="ECO:0000313" key="3">
    <source>
        <dbReference type="Proteomes" id="UP000076722"/>
    </source>
</evidence>
<protein>
    <submittedName>
        <fullName evidence="2">Uncharacterized protein</fullName>
    </submittedName>
</protein>
<dbReference type="AlphaFoldDB" id="A0A164M7M2"/>
<dbReference type="EMBL" id="KV419500">
    <property type="protein sequence ID" value="KZS86444.1"/>
    <property type="molecule type" value="Genomic_DNA"/>
</dbReference>
<sequence>MLTETGLGWHVQQRSRESTSRKRKRTRTEHADVAMRWLCCVEIECAESWRLGRWSWIDDGAFVVWFAGWESAARCILVGKEGESAWSVVMLEERVQERERPIRLVAHDLGHRSSVTTGQLGRGNPSDLRVTAGRGSKKKRPTATAGPATTEAVAGPVAGCGRLQQLDLETLVLVFKGGFEESGDGASPSVLQVRKPAFESIETFDIVFPLKTPAVGRRHQHDPLLRDRFGEKDVDRRLGVFIMWVLGRELRILQESN</sequence>
<keyword evidence="3" id="KW-1185">Reference proteome</keyword>